<evidence type="ECO:0000313" key="8">
    <source>
        <dbReference type="EMBL" id="CAF9940303.1"/>
    </source>
</evidence>
<organism evidence="8 9">
    <name type="scientific">Heterodermia speciosa</name>
    <dbReference type="NCBI Taxonomy" id="116794"/>
    <lineage>
        <taxon>Eukaryota</taxon>
        <taxon>Fungi</taxon>
        <taxon>Dikarya</taxon>
        <taxon>Ascomycota</taxon>
        <taxon>Pezizomycotina</taxon>
        <taxon>Lecanoromycetes</taxon>
        <taxon>OSLEUM clade</taxon>
        <taxon>Lecanoromycetidae</taxon>
        <taxon>Caliciales</taxon>
        <taxon>Physciaceae</taxon>
        <taxon>Heterodermia</taxon>
    </lineage>
</organism>
<sequence length="336" mass="36703">MTVASEPGMDIDSGDGQAVSGRGNESSYDDDATFGDFNNALGDGFEINPNWTNLDLGIVPLSSGPEVLDSIQVHDSTGTCLNNRWDGASLGPTTAASSVFEASEPRTALYDCEAEAFTALHSLHSCTMLHTDHPGELNKVTTRTRTSFGGVTDRMPPVDKVLYFNRAAISTLKKLLHAPHDQQPHIALLYMTIASKVLFWYRIIISSHYQANSKPAVPSLSSTSSSTDQLSSPGTWSTTSDHAVKPVSFQIGIFDLGDDDQKLLMKGILLRELRKLEAVVGEMKRLGDEPTRDDVYHDESHALNWYAVAGTKMQAEVQDVLRQIKEFGAGITRRDD</sequence>
<dbReference type="GO" id="GO:0003677">
    <property type="term" value="F:DNA binding"/>
    <property type="evidence" value="ECO:0007669"/>
    <property type="project" value="UniProtKB-KW"/>
</dbReference>
<dbReference type="OrthoDB" id="2328572at2759"/>
<proteinExistence type="predicted"/>
<evidence type="ECO:0000313" key="9">
    <source>
        <dbReference type="Proteomes" id="UP000664521"/>
    </source>
</evidence>
<dbReference type="Proteomes" id="UP000664521">
    <property type="component" value="Unassembled WGS sequence"/>
</dbReference>
<evidence type="ECO:0000259" key="7">
    <source>
        <dbReference type="Pfam" id="PF08493"/>
    </source>
</evidence>
<evidence type="ECO:0000256" key="2">
    <source>
        <dbReference type="ARBA" id="ARBA00023015"/>
    </source>
</evidence>
<feature type="region of interest" description="Disordered" evidence="6">
    <location>
        <begin position="213"/>
        <end position="239"/>
    </location>
</feature>
<dbReference type="InterPro" id="IPR013700">
    <property type="entry name" value="AflR"/>
</dbReference>
<feature type="domain" description="Aflatoxin regulatory protein" evidence="7">
    <location>
        <begin position="111"/>
        <end position="213"/>
    </location>
</feature>
<evidence type="ECO:0000256" key="1">
    <source>
        <dbReference type="ARBA" id="ARBA00022723"/>
    </source>
</evidence>
<evidence type="ECO:0000256" key="5">
    <source>
        <dbReference type="ARBA" id="ARBA00023242"/>
    </source>
</evidence>
<feature type="region of interest" description="Disordered" evidence="6">
    <location>
        <begin position="1"/>
        <end position="31"/>
    </location>
</feature>
<accession>A0A8H3J421</accession>
<dbReference type="GO" id="GO:0006355">
    <property type="term" value="P:regulation of DNA-templated transcription"/>
    <property type="evidence" value="ECO:0007669"/>
    <property type="project" value="InterPro"/>
</dbReference>
<dbReference type="Pfam" id="PF08493">
    <property type="entry name" value="AflR"/>
    <property type="match status" value="1"/>
</dbReference>
<feature type="compositionally biased region" description="Low complexity" evidence="6">
    <location>
        <begin position="219"/>
        <end position="232"/>
    </location>
</feature>
<keyword evidence="2" id="KW-0805">Transcription regulation</keyword>
<evidence type="ECO:0000256" key="3">
    <source>
        <dbReference type="ARBA" id="ARBA00023125"/>
    </source>
</evidence>
<reference evidence="8" key="1">
    <citation type="submission" date="2021-03" db="EMBL/GenBank/DDBJ databases">
        <authorList>
            <person name="Tagirdzhanova G."/>
        </authorList>
    </citation>
    <scope>NUCLEOTIDE SEQUENCE</scope>
</reference>
<evidence type="ECO:0000256" key="6">
    <source>
        <dbReference type="SAM" id="MobiDB-lite"/>
    </source>
</evidence>
<protein>
    <recommendedName>
        <fullName evidence="7">Aflatoxin regulatory protein domain-containing protein</fullName>
    </recommendedName>
</protein>
<dbReference type="GO" id="GO:0045122">
    <property type="term" value="P:aflatoxin biosynthetic process"/>
    <property type="evidence" value="ECO:0007669"/>
    <property type="project" value="InterPro"/>
</dbReference>
<dbReference type="EMBL" id="CAJPDS010000150">
    <property type="protein sequence ID" value="CAF9940303.1"/>
    <property type="molecule type" value="Genomic_DNA"/>
</dbReference>
<keyword evidence="9" id="KW-1185">Reference proteome</keyword>
<dbReference type="GO" id="GO:0005634">
    <property type="term" value="C:nucleus"/>
    <property type="evidence" value="ECO:0007669"/>
    <property type="project" value="InterPro"/>
</dbReference>
<keyword evidence="3" id="KW-0238">DNA-binding</keyword>
<comment type="caution">
    <text evidence="8">The sequence shown here is derived from an EMBL/GenBank/DDBJ whole genome shotgun (WGS) entry which is preliminary data.</text>
</comment>
<keyword evidence="1" id="KW-0479">Metal-binding</keyword>
<evidence type="ECO:0000256" key="4">
    <source>
        <dbReference type="ARBA" id="ARBA00023163"/>
    </source>
</evidence>
<name>A0A8H3J421_9LECA</name>
<keyword evidence="4" id="KW-0804">Transcription</keyword>
<dbReference type="GO" id="GO:0046872">
    <property type="term" value="F:metal ion binding"/>
    <property type="evidence" value="ECO:0007669"/>
    <property type="project" value="UniProtKB-KW"/>
</dbReference>
<gene>
    <name evidence="8" type="ORF">HETSPECPRED_002368</name>
</gene>
<dbReference type="AlphaFoldDB" id="A0A8H3J421"/>
<keyword evidence="5" id="KW-0539">Nucleus</keyword>